<dbReference type="STRING" id="6186.A0A183KHY5"/>
<sequence length="244" mass="27788">MSSKAVYEESAKLLIYNSICYSKLAKNPLRVVKVGDDVSLVTDEWILLNDLVSKPDVLIKRRGKLGLVFAGFHWADLQGKIKSLLASKFTIGSTSGILDRFLIEPFVPHEQQEEYYLCMYTQRNSNVILFHHAGGVDVGEVDSKFGLRLKHLKKLNAYINTSTTFEINLKKKDLDCKVLLIGGGIANFTNIAATFKGIVRALTEFKEQLKRHNIRIFVRRAGPNYQEGLRVMRELGRIKLNYYF</sequence>
<evidence type="ECO:0000256" key="6">
    <source>
        <dbReference type="ARBA" id="ARBA00022741"/>
    </source>
</evidence>
<dbReference type="SUPFAM" id="SSF52210">
    <property type="entry name" value="Succinyl-CoA synthetase domains"/>
    <property type="match status" value="1"/>
</dbReference>
<keyword evidence="5" id="KW-0808">Transferase</keyword>
<keyword evidence="8" id="KW-0443">Lipid metabolism</keyword>
<dbReference type="EC" id="2.3.3.8" evidence="2"/>
<dbReference type="WBParaSite" id="SCUD_0001464101-mRNA-1">
    <property type="protein sequence ID" value="SCUD_0001464101-mRNA-1"/>
    <property type="gene ID" value="SCUD_0001464101"/>
</dbReference>
<evidence type="ECO:0000256" key="1">
    <source>
        <dbReference type="ARBA" id="ARBA00004496"/>
    </source>
</evidence>
<evidence type="ECO:0000259" key="10">
    <source>
        <dbReference type="Pfam" id="PF24948"/>
    </source>
</evidence>
<dbReference type="SUPFAM" id="SSF56059">
    <property type="entry name" value="Glutathione synthetase ATP-binding domain-like"/>
    <property type="match status" value="1"/>
</dbReference>
<comment type="subcellular location">
    <subcellularLocation>
        <location evidence="1">Cytoplasm</location>
    </subcellularLocation>
</comment>
<evidence type="ECO:0000313" key="11">
    <source>
        <dbReference type="EMBL" id="VDP56987.1"/>
    </source>
</evidence>
<name>A0A183KHY5_9TREM</name>
<keyword evidence="6" id="KW-0547">Nucleotide-binding</keyword>
<dbReference type="Pfam" id="PF16114">
    <property type="entry name" value="Citrate_bind"/>
    <property type="match status" value="1"/>
</dbReference>
<dbReference type="Gene3D" id="3.40.50.261">
    <property type="entry name" value="Succinyl-CoA synthetase domains"/>
    <property type="match status" value="1"/>
</dbReference>
<evidence type="ECO:0000313" key="12">
    <source>
        <dbReference type="Proteomes" id="UP000279833"/>
    </source>
</evidence>
<evidence type="ECO:0000256" key="5">
    <source>
        <dbReference type="ARBA" id="ARBA00022679"/>
    </source>
</evidence>
<feature type="domain" description="ATP-citrate synthase ATP-grasp" evidence="10">
    <location>
        <begin position="2"/>
        <end position="145"/>
    </location>
</feature>
<keyword evidence="4" id="KW-0444">Lipid biosynthesis</keyword>
<keyword evidence="12" id="KW-1185">Reference proteome</keyword>
<dbReference type="GO" id="GO:0005737">
    <property type="term" value="C:cytoplasm"/>
    <property type="evidence" value="ECO:0007669"/>
    <property type="project" value="UniProtKB-SubCell"/>
</dbReference>
<reference evidence="11 12" key="2">
    <citation type="submission" date="2018-11" db="EMBL/GenBank/DDBJ databases">
        <authorList>
            <consortium name="Pathogen Informatics"/>
        </authorList>
    </citation>
    <scope>NUCLEOTIDE SEQUENCE [LARGE SCALE GENOMIC DNA]</scope>
    <source>
        <strain evidence="11">Dakar</strain>
        <strain evidence="12">Dakar, Senegal</strain>
    </source>
</reference>
<proteinExistence type="predicted"/>
<keyword evidence="7" id="KW-0067">ATP-binding</keyword>
<dbReference type="InterPro" id="IPR016102">
    <property type="entry name" value="Succinyl-CoA_synth-like"/>
</dbReference>
<evidence type="ECO:0000256" key="7">
    <source>
        <dbReference type="ARBA" id="ARBA00022840"/>
    </source>
</evidence>
<evidence type="ECO:0000256" key="4">
    <source>
        <dbReference type="ARBA" id="ARBA00022516"/>
    </source>
</evidence>
<dbReference type="InterPro" id="IPR013815">
    <property type="entry name" value="ATP_grasp_subdomain_1"/>
</dbReference>
<dbReference type="InterPro" id="IPR032263">
    <property type="entry name" value="Citrate-bd"/>
</dbReference>
<reference evidence="13" key="1">
    <citation type="submission" date="2016-06" db="UniProtKB">
        <authorList>
            <consortium name="WormBaseParasite"/>
        </authorList>
    </citation>
    <scope>IDENTIFICATION</scope>
</reference>
<evidence type="ECO:0000259" key="9">
    <source>
        <dbReference type="Pfam" id="PF16114"/>
    </source>
</evidence>
<evidence type="ECO:0000256" key="8">
    <source>
        <dbReference type="ARBA" id="ARBA00023098"/>
    </source>
</evidence>
<evidence type="ECO:0000256" key="3">
    <source>
        <dbReference type="ARBA" id="ARBA00022490"/>
    </source>
</evidence>
<dbReference type="GO" id="GO:0005524">
    <property type="term" value="F:ATP binding"/>
    <property type="evidence" value="ECO:0007669"/>
    <property type="project" value="UniProtKB-KW"/>
</dbReference>
<dbReference type="AlphaFoldDB" id="A0A183KHY5"/>
<dbReference type="Proteomes" id="UP000279833">
    <property type="component" value="Unassembled WGS sequence"/>
</dbReference>
<evidence type="ECO:0000256" key="2">
    <source>
        <dbReference type="ARBA" id="ARBA00012639"/>
    </source>
</evidence>
<evidence type="ECO:0000313" key="13">
    <source>
        <dbReference type="WBParaSite" id="SCUD_0001464101-mRNA-1"/>
    </source>
</evidence>
<accession>A0A183KHY5</accession>
<dbReference type="GO" id="GO:0003878">
    <property type="term" value="F:ATP citrate synthase activity"/>
    <property type="evidence" value="ECO:0007669"/>
    <property type="project" value="UniProtKB-EC"/>
</dbReference>
<dbReference type="Pfam" id="PF24948">
    <property type="entry name" value="Citrate_synth_N"/>
    <property type="match status" value="1"/>
</dbReference>
<dbReference type="Gene3D" id="3.30.1490.20">
    <property type="entry name" value="ATP-grasp fold, A domain"/>
    <property type="match status" value="1"/>
</dbReference>
<protein>
    <recommendedName>
        <fullName evidence="2">ATP citrate synthase</fullName>
        <ecNumber evidence="2">2.3.3.8</ecNumber>
    </recommendedName>
</protein>
<organism evidence="13">
    <name type="scientific">Schistosoma curassoni</name>
    <dbReference type="NCBI Taxonomy" id="6186"/>
    <lineage>
        <taxon>Eukaryota</taxon>
        <taxon>Metazoa</taxon>
        <taxon>Spiralia</taxon>
        <taxon>Lophotrochozoa</taxon>
        <taxon>Platyhelminthes</taxon>
        <taxon>Trematoda</taxon>
        <taxon>Digenea</taxon>
        <taxon>Strigeidida</taxon>
        <taxon>Schistosomatoidea</taxon>
        <taxon>Schistosomatidae</taxon>
        <taxon>Schistosoma</taxon>
    </lineage>
</organism>
<dbReference type="GO" id="GO:0006629">
    <property type="term" value="P:lipid metabolic process"/>
    <property type="evidence" value="ECO:0007669"/>
    <property type="project" value="UniProtKB-KW"/>
</dbReference>
<keyword evidence="3" id="KW-0963">Cytoplasm</keyword>
<dbReference type="EMBL" id="UZAK01036889">
    <property type="protein sequence ID" value="VDP56987.1"/>
    <property type="molecule type" value="Genomic_DNA"/>
</dbReference>
<gene>
    <name evidence="11" type="ORF">SCUD_LOCUS14638</name>
</gene>
<feature type="domain" description="ATP-citrate synthase citrate-binding" evidence="9">
    <location>
        <begin position="160"/>
        <end position="237"/>
    </location>
</feature>
<dbReference type="InterPro" id="IPR056749">
    <property type="entry name" value="Citrate_synth_N"/>
</dbReference>